<dbReference type="EMBL" id="VIWT01000006">
    <property type="protein sequence ID" value="TWF73317.1"/>
    <property type="molecule type" value="Genomic_DNA"/>
</dbReference>
<sequence length="216" mass="22557">MLLQSSEKRAALLNCCGQSVGVEGCCRQDVDAGEFRAGRAGSLSRVTDDLDAWNRLAALLPPAEAGQVADCWQIGEQEAGLGLLVTGLLAHRIPIDGATRAEIAVIAEAWGERATLAPALARCVGAGGPDRLVLLAEQARGAGADAEVSGSVRVPWIACTGCGAVLTRLHEWEPWGELSYLALGYLITSADGSAVLRRFPDDAVDRAFAALLAHPC</sequence>
<keyword evidence="2" id="KW-1185">Reference proteome</keyword>
<dbReference type="Proteomes" id="UP000317940">
    <property type="component" value="Unassembled WGS sequence"/>
</dbReference>
<accession>A0A561SEQ3</accession>
<evidence type="ECO:0000313" key="1">
    <source>
        <dbReference type="EMBL" id="TWF73317.1"/>
    </source>
</evidence>
<proteinExistence type="predicted"/>
<comment type="caution">
    <text evidence="1">The sequence shown here is derived from an EMBL/GenBank/DDBJ whole genome shotgun (WGS) entry which is preliminary data.</text>
</comment>
<dbReference type="AlphaFoldDB" id="A0A561SEQ3"/>
<gene>
    <name evidence="1" type="ORF">FHX73_16468</name>
</gene>
<reference evidence="1 2" key="1">
    <citation type="submission" date="2019-06" db="EMBL/GenBank/DDBJ databases">
        <title>Sequencing the genomes of 1000 actinobacteria strains.</title>
        <authorList>
            <person name="Klenk H.-P."/>
        </authorList>
    </citation>
    <scope>NUCLEOTIDE SEQUENCE [LARGE SCALE GENOMIC DNA]</scope>
    <source>
        <strain evidence="1 2">DSM 44826</strain>
    </source>
</reference>
<evidence type="ECO:0000313" key="2">
    <source>
        <dbReference type="Proteomes" id="UP000317940"/>
    </source>
</evidence>
<name>A0A561SEQ3_9ACTN</name>
<organism evidence="1 2">
    <name type="scientific">Kitasatospora viridis</name>
    <dbReference type="NCBI Taxonomy" id="281105"/>
    <lineage>
        <taxon>Bacteria</taxon>
        <taxon>Bacillati</taxon>
        <taxon>Actinomycetota</taxon>
        <taxon>Actinomycetes</taxon>
        <taxon>Kitasatosporales</taxon>
        <taxon>Streptomycetaceae</taxon>
        <taxon>Kitasatospora</taxon>
    </lineage>
</organism>
<protein>
    <submittedName>
        <fullName evidence="1">Uncharacterized protein</fullName>
    </submittedName>
</protein>